<keyword evidence="1" id="KW-1133">Transmembrane helix</keyword>
<dbReference type="GO" id="GO:0043709">
    <property type="term" value="P:cell adhesion involved in single-species biofilm formation"/>
    <property type="evidence" value="ECO:0007669"/>
    <property type="project" value="TreeGrafter"/>
</dbReference>
<protein>
    <submittedName>
        <fullName evidence="3">GGDEF domain-containing protein</fullName>
    </submittedName>
</protein>
<dbReference type="InterPro" id="IPR050469">
    <property type="entry name" value="Diguanylate_Cyclase"/>
</dbReference>
<keyword evidence="1" id="KW-0812">Transmembrane</keyword>
<dbReference type="InterPro" id="IPR000160">
    <property type="entry name" value="GGDEF_dom"/>
</dbReference>
<organism evidence="3 4">
    <name type="scientific">Candidatus Segetimicrobium genomatis</name>
    <dbReference type="NCBI Taxonomy" id="2569760"/>
    <lineage>
        <taxon>Bacteria</taxon>
        <taxon>Bacillati</taxon>
        <taxon>Candidatus Sysuimicrobiota</taxon>
        <taxon>Candidatus Sysuimicrobiia</taxon>
        <taxon>Candidatus Sysuimicrobiales</taxon>
        <taxon>Candidatus Segetimicrobiaceae</taxon>
        <taxon>Candidatus Segetimicrobium</taxon>
    </lineage>
</organism>
<proteinExistence type="predicted"/>
<feature type="transmembrane region" description="Helical" evidence="1">
    <location>
        <begin position="128"/>
        <end position="144"/>
    </location>
</feature>
<keyword evidence="1" id="KW-0472">Membrane</keyword>
<dbReference type="AlphaFoldDB" id="A0A537LQD8"/>
<accession>A0A537LQD8</accession>
<feature type="transmembrane region" description="Helical" evidence="1">
    <location>
        <begin position="97"/>
        <end position="116"/>
    </location>
</feature>
<feature type="transmembrane region" description="Helical" evidence="1">
    <location>
        <begin position="71"/>
        <end position="90"/>
    </location>
</feature>
<dbReference type="NCBIfam" id="TIGR00254">
    <property type="entry name" value="GGDEF"/>
    <property type="match status" value="1"/>
</dbReference>
<dbReference type="EMBL" id="VBAJ01000018">
    <property type="protein sequence ID" value="TMJ10234.1"/>
    <property type="molecule type" value="Genomic_DNA"/>
</dbReference>
<reference evidence="3 4" key="1">
    <citation type="journal article" date="2019" name="Nat. Microbiol.">
        <title>Mediterranean grassland soil C-N compound turnover is dependent on rainfall and depth, and is mediated by genomically divergent microorganisms.</title>
        <authorList>
            <person name="Diamond S."/>
            <person name="Andeer P.F."/>
            <person name="Li Z."/>
            <person name="Crits-Christoph A."/>
            <person name="Burstein D."/>
            <person name="Anantharaman K."/>
            <person name="Lane K.R."/>
            <person name="Thomas B.C."/>
            <person name="Pan C."/>
            <person name="Northen T.R."/>
            <person name="Banfield J.F."/>
        </authorList>
    </citation>
    <scope>NUCLEOTIDE SEQUENCE [LARGE SCALE GENOMIC DNA]</scope>
    <source>
        <strain evidence="3">NP_2</strain>
    </source>
</reference>
<dbReference type="CDD" id="cd01949">
    <property type="entry name" value="GGDEF"/>
    <property type="match status" value="1"/>
</dbReference>
<dbReference type="SUPFAM" id="SSF55073">
    <property type="entry name" value="Nucleotide cyclase"/>
    <property type="match status" value="1"/>
</dbReference>
<dbReference type="FunFam" id="3.30.70.270:FF:000001">
    <property type="entry name" value="Diguanylate cyclase domain protein"/>
    <property type="match status" value="1"/>
</dbReference>
<evidence type="ECO:0000259" key="2">
    <source>
        <dbReference type="PROSITE" id="PS50887"/>
    </source>
</evidence>
<comment type="caution">
    <text evidence="3">The sequence shown here is derived from an EMBL/GenBank/DDBJ whole genome shotgun (WGS) entry which is preliminary data.</text>
</comment>
<dbReference type="GO" id="GO:0052621">
    <property type="term" value="F:diguanylate cyclase activity"/>
    <property type="evidence" value="ECO:0007669"/>
    <property type="project" value="TreeGrafter"/>
</dbReference>
<evidence type="ECO:0000256" key="1">
    <source>
        <dbReference type="SAM" id="Phobius"/>
    </source>
</evidence>
<evidence type="ECO:0000313" key="3">
    <source>
        <dbReference type="EMBL" id="TMJ10234.1"/>
    </source>
</evidence>
<feature type="transmembrane region" description="Helical" evidence="1">
    <location>
        <begin position="32"/>
        <end position="51"/>
    </location>
</feature>
<dbReference type="InterPro" id="IPR043128">
    <property type="entry name" value="Rev_trsase/Diguanyl_cyclase"/>
</dbReference>
<name>A0A537LQD8_9BACT</name>
<feature type="domain" description="GGDEF" evidence="2">
    <location>
        <begin position="186"/>
        <end position="318"/>
    </location>
</feature>
<dbReference type="PANTHER" id="PTHR45138">
    <property type="entry name" value="REGULATORY COMPONENTS OF SENSORY TRANSDUCTION SYSTEM"/>
    <property type="match status" value="1"/>
</dbReference>
<sequence>MTAADGPQIDTEPLTPSRLGLRPAEWLRRIRAAVLAYPRLAAGMLLAVTVLSFADLVEIIPALEPVTHHAWFPFIHATHIVLSMILLLYIGHRVEPALGLLGVGWLLIVLAPYIVMRHREELPEIVRLLAMMGAMGFAIYLSAVRKQLQDVLHELAIRDPVTGLLNRRQFERELARQILVVERYRIPAAVVYLDLDKFKAVNDSLGHQAGDRLLIGIAEILKQNVRATDVAARLGGDEFALILTYTSLGEAKTVAERLAQAFREHHVSIGDQLVATTGSFGVVGIDRKSSVSDLMVAADLAMYAVKNRGGNGVSLVPLIA</sequence>
<dbReference type="PANTHER" id="PTHR45138:SF9">
    <property type="entry name" value="DIGUANYLATE CYCLASE DGCM-RELATED"/>
    <property type="match status" value="1"/>
</dbReference>
<evidence type="ECO:0000313" key="4">
    <source>
        <dbReference type="Proteomes" id="UP000318661"/>
    </source>
</evidence>
<dbReference type="PROSITE" id="PS50887">
    <property type="entry name" value="GGDEF"/>
    <property type="match status" value="1"/>
</dbReference>
<gene>
    <name evidence="3" type="ORF">E6G99_01150</name>
</gene>
<dbReference type="InterPro" id="IPR029787">
    <property type="entry name" value="Nucleotide_cyclase"/>
</dbReference>
<dbReference type="Pfam" id="PF00990">
    <property type="entry name" value="GGDEF"/>
    <property type="match status" value="1"/>
</dbReference>
<dbReference type="GO" id="GO:0005886">
    <property type="term" value="C:plasma membrane"/>
    <property type="evidence" value="ECO:0007669"/>
    <property type="project" value="TreeGrafter"/>
</dbReference>
<dbReference type="GO" id="GO:1902201">
    <property type="term" value="P:negative regulation of bacterial-type flagellum-dependent cell motility"/>
    <property type="evidence" value="ECO:0007669"/>
    <property type="project" value="TreeGrafter"/>
</dbReference>
<dbReference type="Proteomes" id="UP000318661">
    <property type="component" value="Unassembled WGS sequence"/>
</dbReference>
<dbReference type="SMART" id="SM00267">
    <property type="entry name" value="GGDEF"/>
    <property type="match status" value="1"/>
</dbReference>
<dbReference type="Gene3D" id="3.30.70.270">
    <property type="match status" value="1"/>
</dbReference>